<reference evidence="2 3" key="1">
    <citation type="journal article" date="2021" name="Sci. Rep.">
        <title>The genome of the diatom Chaetoceros tenuissimus carries an ancient integrated fragment of an extant virus.</title>
        <authorList>
            <person name="Hongo Y."/>
            <person name="Kimura K."/>
            <person name="Takaki Y."/>
            <person name="Yoshida Y."/>
            <person name="Baba S."/>
            <person name="Kobayashi G."/>
            <person name="Nagasaki K."/>
            <person name="Hano T."/>
            <person name="Tomaru Y."/>
        </authorList>
    </citation>
    <scope>NUCLEOTIDE SEQUENCE [LARGE SCALE GENOMIC DNA]</scope>
    <source>
        <strain evidence="2 3">NIES-3715</strain>
    </source>
</reference>
<comment type="caution">
    <text evidence="2">The sequence shown here is derived from an EMBL/GenBank/DDBJ whole genome shotgun (WGS) entry which is preliminary data.</text>
</comment>
<evidence type="ECO:0000256" key="1">
    <source>
        <dbReference type="SAM" id="MobiDB-lite"/>
    </source>
</evidence>
<keyword evidence="3" id="KW-1185">Reference proteome</keyword>
<dbReference type="Proteomes" id="UP001054902">
    <property type="component" value="Unassembled WGS sequence"/>
</dbReference>
<feature type="compositionally biased region" description="Polar residues" evidence="1">
    <location>
        <begin position="57"/>
        <end position="70"/>
    </location>
</feature>
<evidence type="ECO:0000313" key="2">
    <source>
        <dbReference type="EMBL" id="GFH61844.1"/>
    </source>
</evidence>
<proteinExistence type="predicted"/>
<feature type="compositionally biased region" description="Basic residues" evidence="1">
    <location>
        <begin position="78"/>
        <end position="88"/>
    </location>
</feature>
<accession>A0AAD3DFS6</accession>
<organism evidence="2 3">
    <name type="scientific">Chaetoceros tenuissimus</name>
    <dbReference type="NCBI Taxonomy" id="426638"/>
    <lineage>
        <taxon>Eukaryota</taxon>
        <taxon>Sar</taxon>
        <taxon>Stramenopiles</taxon>
        <taxon>Ochrophyta</taxon>
        <taxon>Bacillariophyta</taxon>
        <taxon>Coscinodiscophyceae</taxon>
        <taxon>Chaetocerotophycidae</taxon>
        <taxon>Chaetocerotales</taxon>
        <taxon>Chaetocerotaceae</taxon>
        <taxon>Chaetoceros</taxon>
    </lineage>
</organism>
<dbReference type="EMBL" id="BLLK01000075">
    <property type="protein sequence ID" value="GFH61844.1"/>
    <property type="molecule type" value="Genomic_DNA"/>
</dbReference>
<feature type="region of interest" description="Disordered" evidence="1">
    <location>
        <begin position="246"/>
        <end position="265"/>
    </location>
</feature>
<evidence type="ECO:0000313" key="3">
    <source>
        <dbReference type="Proteomes" id="UP001054902"/>
    </source>
</evidence>
<gene>
    <name evidence="2" type="ORF">CTEN210_18320</name>
</gene>
<feature type="compositionally biased region" description="Basic residues" evidence="1">
    <location>
        <begin position="15"/>
        <end position="27"/>
    </location>
</feature>
<feature type="region of interest" description="Disordered" evidence="1">
    <location>
        <begin position="1"/>
        <end position="120"/>
    </location>
</feature>
<sequence>MAKTTNSNKGWQTKKTGKAAPRKKKQTKAASSNNSQKKKKNTTAKEGDWLSALVKQANDTNASSENQVVLSKQERIAKRNAKKRKRQERKGLDPESIPTKASKQMDAAKLTEEELEERQERSELAMYKLSNHLTHTVQSLHPETSDSKSYKHLQAILQKVSLYSAPQQKGKATKNQQLTDDIVQPRLNDYGGLGLARPSLLIDLRDVSFVPKLEQEFAEHIEGFFGKQRTKAMKRQLDGNMLWRRLTDKKDGKGKQKKGAKKADWSNVKYQGKKLSDMTPDERVEAMIKLDMI</sequence>
<protein>
    <submittedName>
        <fullName evidence="2">Uncharacterized protein</fullName>
    </submittedName>
</protein>
<name>A0AAD3DFS6_9STRA</name>
<dbReference type="AlphaFoldDB" id="A0AAD3DFS6"/>
<feature type="compositionally biased region" description="Polar residues" evidence="1">
    <location>
        <begin position="1"/>
        <end position="11"/>
    </location>
</feature>